<dbReference type="EMBL" id="BJCH01000010">
    <property type="protein sequence ID" value="GCL45657.1"/>
    <property type="molecule type" value="Genomic_DNA"/>
</dbReference>
<dbReference type="Proteomes" id="UP000438874">
    <property type="component" value="Unassembled WGS sequence"/>
</dbReference>
<evidence type="ECO:0000313" key="1">
    <source>
        <dbReference type="EMBL" id="GCL45657.1"/>
    </source>
</evidence>
<comment type="caution">
    <text evidence="1">The sequence shown here is derived from an EMBL/GenBank/DDBJ whole genome shotgun (WGS) entry which is preliminary data.</text>
</comment>
<sequence>MTGKSNFDISEWMLIKLIECLDRRSAYLAIICKTTVSRKILNYIYTHKINLVYSAIYPINTQKYFQANVDACLLFCQFDSHSENYFCDVFNSFEEGEFQRIGYQNNILVRDINTFTRLKYLYHKHPQEKWRSGIKHDCSKVMELQLVNGIFVNGLKEVVDMETTYLYPLLKGSDVAQNRLKVINKYILVTQKFIGESTENIRDIAPKTWQYLVNHKNYFLDRKSKIYQNQPEFCIFGVGFYSFSPFKIAISGLYKKLNFNLILPYQNQPVIFDDTVYFLSFDDLDTAQKTLQLLNSSLGREFYSSLIFWDEKRPIKTRILNSLNLSVLAEKLLSYKL</sequence>
<dbReference type="AlphaFoldDB" id="A0A6H9G5D4"/>
<evidence type="ECO:0000313" key="2">
    <source>
        <dbReference type="Proteomes" id="UP000438874"/>
    </source>
</evidence>
<proteinExistence type="predicted"/>
<protein>
    <submittedName>
        <fullName evidence="1">Type II restriction enzyme NspV homolog</fullName>
    </submittedName>
</protein>
<accession>A0A6H9G5D4</accession>
<gene>
    <name evidence="1" type="ORF">NIES3787_13430</name>
</gene>
<name>A0A6H9G5D4_MICAE</name>
<organism evidence="1 2">
    <name type="scientific">Microcystis aeruginosa NIES-3787</name>
    <dbReference type="NCBI Taxonomy" id="2517782"/>
    <lineage>
        <taxon>Bacteria</taxon>
        <taxon>Bacillati</taxon>
        <taxon>Cyanobacteriota</taxon>
        <taxon>Cyanophyceae</taxon>
        <taxon>Oscillatoriophycideae</taxon>
        <taxon>Chroococcales</taxon>
        <taxon>Microcystaceae</taxon>
        <taxon>Microcystis</taxon>
    </lineage>
</organism>
<reference evidence="1 2" key="1">
    <citation type="submission" date="2019-02" db="EMBL/GenBank/DDBJ databases">
        <title>Draft genome sequence of Arthrospira platensis NIES-3787.</title>
        <authorList>
            <person name="Yamaguchi H."/>
            <person name="Suzuki S."/>
            <person name="Kawachi M."/>
        </authorList>
    </citation>
    <scope>NUCLEOTIDE SEQUENCE [LARGE SCALE GENOMIC DNA]</scope>
    <source>
        <strain evidence="1 2">NIES-3787</strain>
    </source>
</reference>